<keyword evidence="3" id="KW-0547">Nucleotide-binding</keyword>
<comment type="similarity">
    <text evidence="1">Belongs to the ABC transporter superfamily.</text>
</comment>
<dbReference type="AlphaFoldDB" id="A0A3D8J9U2"/>
<feature type="domain" description="ABC transporter" evidence="5">
    <location>
        <begin position="10"/>
        <end position="237"/>
    </location>
</feature>
<evidence type="ECO:0000256" key="2">
    <source>
        <dbReference type="ARBA" id="ARBA00022448"/>
    </source>
</evidence>
<keyword evidence="4" id="KW-0067">ATP-binding</keyword>
<evidence type="ECO:0000256" key="4">
    <source>
        <dbReference type="ARBA" id="ARBA00022840"/>
    </source>
</evidence>
<dbReference type="CDD" id="cd03235">
    <property type="entry name" value="ABC_Metallic_Cations"/>
    <property type="match status" value="1"/>
</dbReference>
<dbReference type="InterPro" id="IPR027417">
    <property type="entry name" value="P-loop_NTPase"/>
</dbReference>
<dbReference type="OrthoDB" id="9806726at2"/>
<dbReference type="PANTHER" id="PTHR42734">
    <property type="entry name" value="METAL TRANSPORT SYSTEM ATP-BINDING PROTEIN TM_0124-RELATED"/>
    <property type="match status" value="1"/>
</dbReference>
<dbReference type="Pfam" id="PF00005">
    <property type="entry name" value="ABC_tran"/>
    <property type="match status" value="1"/>
</dbReference>
<dbReference type="Proteomes" id="UP000256695">
    <property type="component" value="Unassembled WGS sequence"/>
</dbReference>
<dbReference type="InterPro" id="IPR050153">
    <property type="entry name" value="Metal_Ion_Import_ABC"/>
</dbReference>
<dbReference type="InterPro" id="IPR003593">
    <property type="entry name" value="AAA+_ATPase"/>
</dbReference>
<sequence length="244" mass="27750">MKNKEKQKIFECKNLFFAYQNENVLENVNFEVFDKDFLAIIGPNGGGKTTLIKLILGLLKPKKGEIITQDSLQEKIGYVPQDTSINTDFPIQVIDVVKMGFLKPKIFGFRATKKQNQEAFEILEKLGIEHLAYKKIGELSGGQRQRALIARALCGNPSIIILDEPTSNIDSRTQKEIYDLLKNFNEFHTIIVISHDISILLGYASRVLSVNREVVLHDVPNFEVPFDGHICEIDILNKMMENKK</sequence>
<dbReference type="RefSeq" id="WP_115578534.1">
    <property type="nucleotide sequence ID" value="NZ_NXLX01000003.1"/>
</dbReference>
<evidence type="ECO:0000313" key="7">
    <source>
        <dbReference type="Proteomes" id="UP000256695"/>
    </source>
</evidence>
<dbReference type="SUPFAM" id="SSF52540">
    <property type="entry name" value="P-loop containing nucleoside triphosphate hydrolases"/>
    <property type="match status" value="1"/>
</dbReference>
<dbReference type="PROSITE" id="PS50893">
    <property type="entry name" value="ABC_TRANSPORTER_2"/>
    <property type="match status" value="1"/>
</dbReference>
<name>A0A3D8J9U2_9HELI</name>
<evidence type="ECO:0000256" key="1">
    <source>
        <dbReference type="ARBA" id="ARBA00005417"/>
    </source>
</evidence>
<reference evidence="6 7" key="1">
    <citation type="submission" date="2018-04" db="EMBL/GenBank/DDBJ databases">
        <title>Novel Campyloabacter and Helicobacter Species and Strains.</title>
        <authorList>
            <person name="Mannion A.J."/>
            <person name="Shen Z."/>
            <person name="Fox J.G."/>
        </authorList>
    </citation>
    <scope>NUCLEOTIDE SEQUENCE [LARGE SCALE GENOMIC DNA]</scope>
    <source>
        <strain evidence="6 7">MIT 04-9362</strain>
    </source>
</reference>
<dbReference type="PANTHER" id="PTHR42734:SF17">
    <property type="entry name" value="METAL TRANSPORT SYSTEM ATP-BINDING PROTEIN TM_0124-RELATED"/>
    <property type="match status" value="1"/>
</dbReference>
<gene>
    <name evidence="6" type="ORF">CQA57_01810</name>
</gene>
<evidence type="ECO:0000313" key="6">
    <source>
        <dbReference type="EMBL" id="RDU74239.1"/>
    </source>
</evidence>
<comment type="caution">
    <text evidence="6">The sequence shown here is derived from an EMBL/GenBank/DDBJ whole genome shotgun (WGS) entry which is preliminary data.</text>
</comment>
<accession>A0A3D8J9U2</accession>
<dbReference type="GO" id="GO:0005524">
    <property type="term" value="F:ATP binding"/>
    <property type="evidence" value="ECO:0007669"/>
    <property type="project" value="UniProtKB-KW"/>
</dbReference>
<proteinExistence type="inferred from homology"/>
<dbReference type="SMART" id="SM00382">
    <property type="entry name" value="AAA"/>
    <property type="match status" value="1"/>
</dbReference>
<dbReference type="InterPro" id="IPR003439">
    <property type="entry name" value="ABC_transporter-like_ATP-bd"/>
</dbReference>
<dbReference type="GO" id="GO:0016887">
    <property type="term" value="F:ATP hydrolysis activity"/>
    <property type="evidence" value="ECO:0007669"/>
    <property type="project" value="InterPro"/>
</dbReference>
<keyword evidence="2" id="KW-0813">Transport</keyword>
<dbReference type="Gene3D" id="3.40.50.300">
    <property type="entry name" value="P-loop containing nucleotide triphosphate hydrolases"/>
    <property type="match status" value="1"/>
</dbReference>
<evidence type="ECO:0000256" key="3">
    <source>
        <dbReference type="ARBA" id="ARBA00022741"/>
    </source>
</evidence>
<keyword evidence="7" id="KW-1185">Reference proteome</keyword>
<dbReference type="PROSITE" id="PS00211">
    <property type="entry name" value="ABC_TRANSPORTER_1"/>
    <property type="match status" value="1"/>
</dbReference>
<dbReference type="EMBL" id="NXLX01000003">
    <property type="protein sequence ID" value="RDU74239.1"/>
    <property type="molecule type" value="Genomic_DNA"/>
</dbReference>
<evidence type="ECO:0000259" key="5">
    <source>
        <dbReference type="PROSITE" id="PS50893"/>
    </source>
</evidence>
<organism evidence="6 7">
    <name type="scientific">Helicobacter anseris</name>
    <dbReference type="NCBI Taxonomy" id="375926"/>
    <lineage>
        <taxon>Bacteria</taxon>
        <taxon>Pseudomonadati</taxon>
        <taxon>Campylobacterota</taxon>
        <taxon>Epsilonproteobacteria</taxon>
        <taxon>Campylobacterales</taxon>
        <taxon>Helicobacteraceae</taxon>
        <taxon>Helicobacter</taxon>
    </lineage>
</organism>
<protein>
    <submittedName>
        <fullName evidence="6">ABC transporter</fullName>
    </submittedName>
</protein>
<dbReference type="InterPro" id="IPR017871">
    <property type="entry name" value="ABC_transporter-like_CS"/>
</dbReference>